<accession>A0A5B6ZX83</accession>
<protein>
    <recommendedName>
        <fullName evidence="2">Late embryogenesis abundant protein LEA-2 subgroup domain-containing protein</fullName>
    </recommendedName>
</protein>
<feature type="transmembrane region" description="Helical" evidence="1">
    <location>
        <begin position="24"/>
        <end position="47"/>
    </location>
</feature>
<dbReference type="Pfam" id="PF03168">
    <property type="entry name" value="LEA_2"/>
    <property type="match status" value="1"/>
</dbReference>
<dbReference type="AlphaFoldDB" id="A0A5B6ZX83"/>
<proteinExistence type="predicted"/>
<sequence length="205" mass="22641">MDVESSPSKRRPLPHHTRKRRRNICFAVIAVILAVVLLIVILGLTVFKAKRAVTTVNSVALKDFQFSLDIARLRAYLNVTLDVNLSVKNPNKVGFKFTNSSALLKYRGQVVGEAPIPAGKISADGTLPMNLTLTLLADRLLSTSNVYSDVISGTLPLSTYTRISGKVYIMKLFKIHVVSYTSCDLTIDVMSRTVGNQTCHYKTKL</sequence>
<dbReference type="PANTHER" id="PTHR31852">
    <property type="entry name" value="LATE EMBRYOGENESIS ABUNDANT (LEA) HYDROXYPROLINE-RICH GLYCOPROTEIN FAMILY"/>
    <property type="match status" value="1"/>
</dbReference>
<reference evidence="3" key="1">
    <citation type="submission" date="2019-08" db="EMBL/GenBank/DDBJ databases">
        <title>Reference gene set and small RNA set construction with multiple tissues from Davidia involucrata Baill.</title>
        <authorList>
            <person name="Yang H."/>
            <person name="Zhou C."/>
            <person name="Li G."/>
            <person name="Wang J."/>
            <person name="Gao P."/>
            <person name="Wang M."/>
            <person name="Wang R."/>
            <person name="Zhao Y."/>
        </authorList>
    </citation>
    <scope>NUCLEOTIDE SEQUENCE</scope>
    <source>
        <tissue evidence="3">Mixed with DoveR01_LX</tissue>
    </source>
</reference>
<dbReference type="Gene3D" id="2.60.40.1820">
    <property type="match status" value="1"/>
</dbReference>
<organism evidence="3">
    <name type="scientific">Davidia involucrata</name>
    <name type="common">Dove tree</name>
    <dbReference type="NCBI Taxonomy" id="16924"/>
    <lineage>
        <taxon>Eukaryota</taxon>
        <taxon>Viridiplantae</taxon>
        <taxon>Streptophyta</taxon>
        <taxon>Embryophyta</taxon>
        <taxon>Tracheophyta</taxon>
        <taxon>Spermatophyta</taxon>
        <taxon>Magnoliopsida</taxon>
        <taxon>eudicotyledons</taxon>
        <taxon>Gunneridae</taxon>
        <taxon>Pentapetalae</taxon>
        <taxon>asterids</taxon>
        <taxon>Cornales</taxon>
        <taxon>Nyssaceae</taxon>
        <taxon>Davidia</taxon>
    </lineage>
</organism>
<evidence type="ECO:0000256" key="1">
    <source>
        <dbReference type="SAM" id="Phobius"/>
    </source>
</evidence>
<dbReference type="InterPro" id="IPR004864">
    <property type="entry name" value="LEA_2"/>
</dbReference>
<name>A0A5B6ZX83_DAVIN</name>
<feature type="domain" description="Late embryogenesis abundant protein LEA-2 subgroup" evidence="2">
    <location>
        <begin position="85"/>
        <end position="176"/>
    </location>
</feature>
<dbReference type="InterPro" id="IPR055301">
    <property type="entry name" value="Lea14-like_2"/>
</dbReference>
<keyword evidence="1" id="KW-1133">Transmembrane helix</keyword>
<evidence type="ECO:0000259" key="2">
    <source>
        <dbReference type="Pfam" id="PF03168"/>
    </source>
</evidence>
<evidence type="ECO:0000313" key="3">
    <source>
        <dbReference type="EMBL" id="MPA48081.1"/>
    </source>
</evidence>
<gene>
    <name evidence="3" type="ORF">Din_017522</name>
</gene>
<dbReference type="SUPFAM" id="SSF117070">
    <property type="entry name" value="LEA14-like"/>
    <property type="match status" value="1"/>
</dbReference>
<keyword evidence="1" id="KW-0472">Membrane</keyword>
<keyword evidence="1" id="KW-0812">Transmembrane</keyword>
<dbReference type="EMBL" id="GHES01017522">
    <property type="protein sequence ID" value="MPA48081.1"/>
    <property type="molecule type" value="Transcribed_RNA"/>
</dbReference>